<keyword evidence="8 12" id="KW-0472">Membrane</keyword>
<evidence type="ECO:0000256" key="12">
    <source>
        <dbReference type="SAM" id="Phobius"/>
    </source>
</evidence>
<dbReference type="GO" id="GO:0022857">
    <property type="term" value="F:transmembrane transporter activity"/>
    <property type="evidence" value="ECO:0007669"/>
    <property type="project" value="InterPro"/>
</dbReference>
<feature type="compositionally biased region" description="Low complexity" evidence="11">
    <location>
        <begin position="1"/>
        <end position="12"/>
    </location>
</feature>
<evidence type="ECO:0000256" key="1">
    <source>
        <dbReference type="ARBA" id="ARBA00004651"/>
    </source>
</evidence>
<feature type="transmembrane region" description="Helical" evidence="12">
    <location>
        <begin position="68"/>
        <end position="89"/>
    </location>
</feature>
<evidence type="ECO:0000256" key="6">
    <source>
        <dbReference type="ARBA" id="ARBA00022692"/>
    </source>
</evidence>
<dbReference type="CDD" id="cd06579">
    <property type="entry name" value="TM_PBP1_transp_AraH_like"/>
    <property type="match status" value="1"/>
</dbReference>
<feature type="transmembrane region" description="Helical" evidence="12">
    <location>
        <begin position="337"/>
        <end position="356"/>
    </location>
</feature>
<evidence type="ECO:0000256" key="5">
    <source>
        <dbReference type="ARBA" id="ARBA00022597"/>
    </source>
</evidence>
<evidence type="ECO:0000256" key="2">
    <source>
        <dbReference type="ARBA" id="ARBA00022448"/>
    </source>
</evidence>
<keyword evidence="2" id="KW-0813">Transport</keyword>
<comment type="caution">
    <text evidence="13">The sequence shown here is derived from an EMBL/GenBank/DDBJ whole genome shotgun (WGS) entry which is preliminary data.</text>
</comment>
<accession>A0A438AE86</accession>
<dbReference type="Proteomes" id="UP000285908">
    <property type="component" value="Unassembled WGS sequence"/>
</dbReference>
<dbReference type="InterPro" id="IPR001851">
    <property type="entry name" value="ABC_transp_permease"/>
</dbReference>
<evidence type="ECO:0000256" key="10">
    <source>
        <dbReference type="ARBA" id="ARBA00035686"/>
    </source>
</evidence>
<evidence type="ECO:0000256" key="8">
    <source>
        <dbReference type="ARBA" id="ARBA00023136"/>
    </source>
</evidence>
<dbReference type="EMBL" id="RQXX01000006">
    <property type="protein sequence ID" value="RVV97011.1"/>
    <property type="molecule type" value="Genomic_DNA"/>
</dbReference>
<feature type="transmembrane region" description="Helical" evidence="12">
    <location>
        <begin position="422"/>
        <end position="438"/>
    </location>
</feature>
<dbReference type="Pfam" id="PF02653">
    <property type="entry name" value="BPD_transp_2"/>
    <property type="match status" value="2"/>
</dbReference>
<keyword evidence="14" id="KW-1185">Reference proteome</keyword>
<protein>
    <recommendedName>
        <fullName evidence="10">Xylose transport system permease protein XylH</fullName>
    </recommendedName>
</protein>
<dbReference type="AlphaFoldDB" id="A0A438AE86"/>
<comment type="function">
    <text evidence="9">Part of the binding-protein-dependent transport system for D-xylose. Probably responsible for the translocation of the substrate across the membrane.</text>
</comment>
<feature type="transmembrane region" description="Helical" evidence="12">
    <location>
        <begin position="204"/>
        <end position="222"/>
    </location>
</feature>
<dbReference type="GO" id="GO:0005886">
    <property type="term" value="C:plasma membrane"/>
    <property type="evidence" value="ECO:0007669"/>
    <property type="project" value="UniProtKB-SubCell"/>
</dbReference>
<dbReference type="RefSeq" id="WP_127907487.1">
    <property type="nucleotide sequence ID" value="NZ_RQXX01000006.1"/>
</dbReference>
<proteinExistence type="predicted"/>
<name>A0A438AE86_9RHOB</name>
<keyword evidence="4" id="KW-0997">Cell inner membrane</keyword>
<evidence type="ECO:0000256" key="9">
    <source>
        <dbReference type="ARBA" id="ARBA00035611"/>
    </source>
</evidence>
<evidence type="ECO:0000313" key="14">
    <source>
        <dbReference type="Proteomes" id="UP000285908"/>
    </source>
</evidence>
<dbReference type="OrthoDB" id="192433at2"/>
<evidence type="ECO:0000256" key="11">
    <source>
        <dbReference type="SAM" id="MobiDB-lite"/>
    </source>
</evidence>
<comment type="subcellular location">
    <subcellularLocation>
        <location evidence="1">Cell membrane</location>
        <topology evidence="1">Multi-pass membrane protein</topology>
    </subcellularLocation>
</comment>
<keyword evidence="6 12" id="KW-0812">Transmembrane</keyword>
<evidence type="ECO:0000256" key="7">
    <source>
        <dbReference type="ARBA" id="ARBA00022989"/>
    </source>
</evidence>
<organism evidence="13 14">
    <name type="scientific">Mesobaculum littorinae</name>
    <dbReference type="NCBI Taxonomy" id="2486419"/>
    <lineage>
        <taxon>Bacteria</taxon>
        <taxon>Pseudomonadati</taxon>
        <taxon>Pseudomonadota</taxon>
        <taxon>Alphaproteobacteria</taxon>
        <taxon>Rhodobacterales</taxon>
        <taxon>Roseobacteraceae</taxon>
        <taxon>Mesobaculum</taxon>
    </lineage>
</organism>
<keyword evidence="5" id="KW-0762">Sugar transport</keyword>
<reference evidence="13 14" key="1">
    <citation type="submission" date="2018-11" db="EMBL/GenBank/DDBJ databases">
        <title>Mesobaculum littorinae gen. nov., sp. nov., isolated from Littorina scabra that represents a novel genus of the order Rhodobacteraceae.</title>
        <authorList>
            <person name="Li F."/>
        </authorList>
    </citation>
    <scope>NUCLEOTIDE SEQUENCE [LARGE SCALE GENOMIC DNA]</scope>
    <source>
        <strain evidence="13 14">M0103</strain>
    </source>
</reference>
<sequence>MTDTSSSPSPSAGGTGSDARPGATPTKRGLFSQLELDARLLGMVGAFVLVCIAFNVVTGGQFLTPRNIFNLTIQTVSVAIMATGMVFVIVTRHIDLSVGSLLATCSAVMAMTQTLVTPEWLGLGLNHPLTAPITIVVGIAAGLLIGAFHGWLVGYLSIPAFIVTLGGLLVWRNVAWYLTNGQTIGPLDSTFLKLGGIGGTLGETWSWIVGIIAVLATLFALWQARRAKIAHDFPVKPVWAEVLMGVVFTGMILAFVAILNAYQVPSRRLERAFEAQGLTMPEGYTAGYGMPISVLVLIAVAVVMTLIARRTRLGRYIFATGGNPDAAELSGINTRLLTVKVFAIMGVLCALAGMVASARLSFHSNDIGTLDELRVIAAAVIGGTALSGGIGTIYGAILGALIMQSLQSGMAMVGVDAPLQNIVVGAVLVFAVLIDIIYRKRLGAK</sequence>
<feature type="transmembrane region" description="Helical" evidence="12">
    <location>
        <begin position="242"/>
        <end position="262"/>
    </location>
</feature>
<feature type="region of interest" description="Disordered" evidence="11">
    <location>
        <begin position="1"/>
        <end position="24"/>
    </location>
</feature>
<feature type="transmembrane region" description="Helical" evidence="12">
    <location>
        <begin position="288"/>
        <end position="308"/>
    </location>
</feature>
<dbReference type="PANTHER" id="PTHR32196:SF32">
    <property type="entry name" value="XYLOSE TRANSPORT SYSTEM PERMEASE PROTEIN XYLH"/>
    <property type="match status" value="1"/>
</dbReference>
<keyword evidence="3" id="KW-1003">Cell membrane</keyword>
<keyword evidence="7 12" id="KW-1133">Transmembrane helix</keyword>
<evidence type="ECO:0000256" key="3">
    <source>
        <dbReference type="ARBA" id="ARBA00022475"/>
    </source>
</evidence>
<feature type="transmembrane region" description="Helical" evidence="12">
    <location>
        <begin position="376"/>
        <end position="401"/>
    </location>
</feature>
<evidence type="ECO:0000256" key="4">
    <source>
        <dbReference type="ARBA" id="ARBA00022519"/>
    </source>
</evidence>
<gene>
    <name evidence="13" type="ORF">EKE94_15200</name>
</gene>
<dbReference type="PANTHER" id="PTHR32196">
    <property type="entry name" value="ABC TRANSPORTER PERMEASE PROTEIN YPHD-RELATED-RELATED"/>
    <property type="match status" value="1"/>
</dbReference>
<evidence type="ECO:0000313" key="13">
    <source>
        <dbReference type="EMBL" id="RVV97011.1"/>
    </source>
</evidence>
<feature type="transmembrane region" description="Helical" evidence="12">
    <location>
        <begin position="40"/>
        <end position="62"/>
    </location>
</feature>
<feature type="transmembrane region" description="Helical" evidence="12">
    <location>
        <begin position="152"/>
        <end position="171"/>
    </location>
</feature>
<feature type="transmembrane region" description="Helical" evidence="12">
    <location>
        <begin position="128"/>
        <end position="145"/>
    </location>
</feature>
<feature type="transmembrane region" description="Helical" evidence="12">
    <location>
        <begin position="96"/>
        <end position="116"/>
    </location>
</feature>